<dbReference type="PANTHER" id="PTHR15239:SF6">
    <property type="entry name" value="RIBOSOME QUALITY CONTROL COMPLEX SUBUNIT NEMF"/>
    <property type="match status" value="1"/>
</dbReference>
<feature type="compositionally biased region" description="Acidic residues" evidence="7">
    <location>
        <begin position="822"/>
        <end position="834"/>
    </location>
</feature>
<organism evidence="10 11">
    <name type="scientific">Elsinoe batatas</name>
    <dbReference type="NCBI Taxonomy" id="2601811"/>
    <lineage>
        <taxon>Eukaryota</taxon>
        <taxon>Fungi</taxon>
        <taxon>Dikarya</taxon>
        <taxon>Ascomycota</taxon>
        <taxon>Pezizomycotina</taxon>
        <taxon>Dothideomycetes</taxon>
        <taxon>Dothideomycetidae</taxon>
        <taxon>Myriangiales</taxon>
        <taxon>Elsinoaceae</taxon>
        <taxon>Elsinoe</taxon>
    </lineage>
</organism>
<feature type="coiled-coil region" evidence="6">
    <location>
        <begin position="334"/>
        <end position="365"/>
    </location>
</feature>
<dbReference type="AlphaFoldDB" id="A0A8K0L779"/>
<evidence type="ECO:0000313" key="10">
    <source>
        <dbReference type="EMBL" id="KAG8629016.1"/>
    </source>
</evidence>
<dbReference type="InterPro" id="IPR051608">
    <property type="entry name" value="RQC_Subunit_NEMF"/>
</dbReference>
<protein>
    <recommendedName>
        <fullName evidence="5">Ribosome quality control complex subunit 2</fullName>
    </recommendedName>
</protein>
<comment type="caution">
    <text evidence="10">The sequence shown here is derived from an EMBL/GenBank/DDBJ whole genome shotgun (WGS) entry which is preliminary data.</text>
</comment>
<evidence type="ECO:0000259" key="8">
    <source>
        <dbReference type="Pfam" id="PF05670"/>
    </source>
</evidence>
<dbReference type="InterPro" id="IPR021846">
    <property type="entry name" value="NFACT-C"/>
</dbReference>
<reference evidence="10" key="1">
    <citation type="submission" date="2021-07" db="EMBL/GenBank/DDBJ databases">
        <title>Elsinoe batatas strain:CRI-CJ2 Genome sequencing and assembly.</title>
        <authorList>
            <person name="Huang L."/>
        </authorList>
    </citation>
    <scope>NUCLEOTIDE SEQUENCE</scope>
    <source>
        <strain evidence="10">CRI-CJ2</strain>
    </source>
</reference>
<dbReference type="GO" id="GO:0043023">
    <property type="term" value="F:ribosomal large subunit binding"/>
    <property type="evidence" value="ECO:0007669"/>
    <property type="project" value="TreeGrafter"/>
</dbReference>
<feature type="compositionally biased region" description="Basic residues" evidence="7">
    <location>
        <begin position="886"/>
        <end position="896"/>
    </location>
</feature>
<feature type="compositionally biased region" description="Basic and acidic residues" evidence="7">
    <location>
        <begin position="462"/>
        <end position="475"/>
    </location>
</feature>
<keyword evidence="3" id="KW-0963">Cytoplasm</keyword>
<dbReference type="OrthoDB" id="207084at2759"/>
<comment type="subcellular location">
    <subcellularLocation>
        <location evidence="1">Cytoplasm</location>
    </subcellularLocation>
</comment>
<feature type="compositionally biased region" description="Acidic residues" evidence="7">
    <location>
        <begin position="711"/>
        <end position="721"/>
    </location>
</feature>
<feature type="domain" description="NFACT protein C-terminal" evidence="9">
    <location>
        <begin position="984"/>
        <end position="1086"/>
    </location>
</feature>
<dbReference type="PANTHER" id="PTHR15239">
    <property type="entry name" value="NUCLEAR EXPORT MEDIATOR FACTOR NEMF"/>
    <property type="match status" value="1"/>
</dbReference>
<evidence type="ECO:0000256" key="4">
    <source>
        <dbReference type="ARBA" id="ARBA00023054"/>
    </source>
</evidence>
<keyword evidence="4 6" id="KW-0175">Coiled coil</keyword>
<feature type="compositionally biased region" description="Polar residues" evidence="7">
    <location>
        <begin position="856"/>
        <end position="885"/>
    </location>
</feature>
<evidence type="ECO:0000256" key="6">
    <source>
        <dbReference type="SAM" id="Coils"/>
    </source>
</evidence>
<gene>
    <name evidence="10" type="ORF">KVT40_002881</name>
</gene>
<evidence type="ECO:0000256" key="7">
    <source>
        <dbReference type="SAM" id="MobiDB-lite"/>
    </source>
</evidence>
<name>A0A8K0L779_9PEZI</name>
<sequence length="1115" mass="122861">MKQRFSSLDVKIIAHELAASLVSLRVSNIYDLSSRIFLIKFAKPEHREQLIVDSGYRCHLSNFARSTAAAPSAFVTRLRKSLRTRRCTNVKQVGTDRVIDITFSDGLYHLYLEFYAGGNIILTDNESTILALLRTVSEGAEHEQFRVGAKYILSLRQNYAGVPELTKDRVRNGIQKFLDKAQEQEGQKKKFKRKPGDELRRSLATSITEYPPVLLEHGLHIVAFKKETPVADVLADDGLLDHLMKALDEARKTVEDITSHSTAKGYILAKSDRNSQSQEEANQGRENTKLMYDDFHPFKPAQFEDKSDLTVLEFEGFNKTVDEFFSSIEGQKLESRLQEREDAAKRKLQNARDEHERRIGGLQQVQELNITKAQAIEANVDRVEEARAAVNGLIAQGMDWEDIGQLIEMEQSRQNAVALTIKLPLKLQENTATLLLAGYGVDEDDDEEMADESASEASNSEDESKQPTKAPADKRLAVDIDLSQSAWANSRLYYENRKIAASKQDRTLQASTKALKNTEQKITADLKKGLKQEKQTLRPVRKQFWFEKFNWFISSDGYLVLCGKDAQQNELLYRRHLKKGDIYVHADLHGAASVVIKNNPSTPDAPIPPSTLSQAGNLSVCTSSAWDSKAVMSAYWVNADQVSKTAPSGEYLTTGGFMVRGKKNFLPPAQLLLGFAVLFQISEESKARHKKHRVEEPAPVSNGQSDKVAVEDEDMDDDDFPDAGLGSSGKSNPVQGKIDSDDDDDFPDAKADESEDELPNASDTKAVGTDGSADEANDDDSDEGEADRKPRSNPLQLGGSAPSHDDIQEDGEDESVVREEGLMDNDDATNEDQQQDTGIKHLSAAARRQLKKGTPNAESSGGSRLDTPSSGTNKSAVNAKPNQPTRGKRSKAKKLATKYADQDEEDRELAMALLGSRKPNADTAEVVEDTSKETAEEARARRREQHIKAQKAGLEAEEIRRLNLDEGVPDAEEGDEQTGSLAGILDGLVGTPLPGDEILEAIPISAPWAALGKFKYKAKMQPGGQKKGKAIREVVGKWVKDASEPRKVDTKSEDIERIWPREAELVKAWKEAEIVGVVPVKTVRVMMAGGNEGAKGGKGGKGKGGGRGGRGSKKK</sequence>
<dbReference type="GO" id="GO:0000049">
    <property type="term" value="F:tRNA binding"/>
    <property type="evidence" value="ECO:0007669"/>
    <property type="project" value="TreeGrafter"/>
</dbReference>
<evidence type="ECO:0000313" key="11">
    <source>
        <dbReference type="Proteomes" id="UP000809789"/>
    </source>
</evidence>
<dbReference type="GO" id="GO:1990112">
    <property type="term" value="C:RQC complex"/>
    <property type="evidence" value="ECO:0007669"/>
    <property type="project" value="TreeGrafter"/>
</dbReference>
<dbReference type="Pfam" id="PF05670">
    <property type="entry name" value="NFACT-R_1"/>
    <property type="match status" value="1"/>
</dbReference>
<dbReference type="GO" id="GO:0072344">
    <property type="term" value="P:rescue of stalled ribosome"/>
    <property type="evidence" value="ECO:0007669"/>
    <property type="project" value="TreeGrafter"/>
</dbReference>
<accession>A0A8K0L779</accession>
<comment type="similarity">
    <text evidence="2">Belongs to the NEMF family.</text>
</comment>
<feature type="region of interest" description="Disordered" evidence="7">
    <location>
        <begin position="1089"/>
        <end position="1115"/>
    </location>
</feature>
<feature type="region of interest" description="Disordered" evidence="7">
    <location>
        <begin position="689"/>
        <end position="937"/>
    </location>
</feature>
<feature type="compositionally biased region" description="Acidic residues" evidence="7">
    <location>
        <begin position="772"/>
        <end position="785"/>
    </location>
</feature>
<dbReference type="Gene3D" id="2.30.310.10">
    <property type="entry name" value="ibrinogen binding protein from staphylococcus aureus domain"/>
    <property type="match status" value="1"/>
</dbReference>
<evidence type="ECO:0000256" key="1">
    <source>
        <dbReference type="ARBA" id="ARBA00004496"/>
    </source>
</evidence>
<evidence type="ECO:0000256" key="2">
    <source>
        <dbReference type="ARBA" id="ARBA00008318"/>
    </source>
</evidence>
<dbReference type="EMBL" id="JAESVG020000003">
    <property type="protein sequence ID" value="KAG8629016.1"/>
    <property type="molecule type" value="Genomic_DNA"/>
</dbReference>
<evidence type="ECO:0000259" key="9">
    <source>
        <dbReference type="Pfam" id="PF11923"/>
    </source>
</evidence>
<evidence type="ECO:0000256" key="3">
    <source>
        <dbReference type="ARBA" id="ARBA00022490"/>
    </source>
</evidence>
<dbReference type="FunFam" id="2.30.310.10:FF:000003">
    <property type="entry name" value="Zinc knuckle domain containing protein"/>
    <property type="match status" value="1"/>
</dbReference>
<evidence type="ECO:0000256" key="5">
    <source>
        <dbReference type="ARBA" id="ARBA00070414"/>
    </source>
</evidence>
<dbReference type="InterPro" id="IPR008532">
    <property type="entry name" value="NFACT_RNA-bd"/>
</dbReference>
<dbReference type="Pfam" id="PF05833">
    <property type="entry name" value="NFACT_N"/>
    <property type="match status" value="1"/>
</dbReference>
<feature type="region of interest" description="Disordered" evidence="7">
    <location>
        <begin position="444"/>
        <end position="475"/>
    </location>
</feature>
<feature type="compositionally biased region" description="Gly residues" evidence="7">
    <location>
        <begin position="1090"/>
        <end position="1109"/>
    </location>
</feature>
<dbReference type="GO" id="GO:0005737">
    <property type="term" value="C:cytoplasm"/>
    <property type="evidence" value="ECO:0007669"/>
    <property type="project" value="UniProtKB-SubCell"/>
</dbReference>
<dbReference type="GO" id="GO:1990116">
    <property type="term" value="P:ribosome-associated ubiquitin-dependent protein catabolic process"/>
    <property type="evidence" value="ECO:0007669"/>
    <property type="project" value="TreeGrafter"/>
</dbReference>
<feature type="compositionally biased region" description="Acidic residues" evidence="7">
    <location>
        <begin position="444"/>
        <end position="454"/>
    </location>
</feature>
<dbReference type="Pfam" id="PF11923">
    <property type="entry name" value="NFACT-C"/>
    <property type="match status" value="1"/>
</dbReference>
<feature type="domain" description="NFACT RNA-binding" evidence="8">
    <location>
        <begin position="548"/>
        <end position="661"/>
    </location>
</feature>
<keyword evidence="11" id="KW-1185">Reference proteome</keyword>
<dbReference type="Proteomes" id="UP000809789">
    <property type="component" value="Unassembled WGS sequence"/>
</dbReference>
<proteinExistence type="inferred from homology"/>